<dbReference type="PROSITE" id="PS00856">
    <property type="entry name" value="GUANYLATE_KINASE_1"/>
    <property type="match status" value="1"/>
</dbReference>
<dbReference type="HOGENOM" id="CLU_001715_0_4_1"/>
<dbReference type="CDD" id="cd00071">
    <property type="entry name" value="GMPK"/>
    <property type="match status" value="1"/>
</dbReference>
<keyword evidence="3 5" id="KW-0418">Kinase</keyword>
<dbReference type="Proteomes" id="UP000031056">
    <property type="component" value="Unassembled WGS sequence"/>
</dbReference>
<comment type="similarity">
    <text evidence="1">Belongs to the guanylate kinase family.</text>
</comment>
<keyword evidence="2" id="KW-0808">Transferase</keyword>
<dbReference type="FunCoup" id="A0A0B2UHB1">
    <property type="interactions" value="121"/>
</dbReference>
<sequence length="194" mass="22417">MSGVDKHLVLTGPSGSGKSTIVGYVLTGFPFRFCISHTTRMPREDEEDGVDYFFTTKEVFEEMIRNDEIIEYVNYNGNYYGTSVSQIDADEDRLLLDLEYKGVLHCKEKYPGFVVVYIDCKKEIACERLNARMNGKKRDEIEGRMRLYDEFGSIKDKCDYIIDNSNSLEDSKRRIADIICKEFGLHPRNSELTQ</sequence>
<feature type="domain" description="Guanylate kinase-like" evidence="4">
    <location>
        <begin position="5"/>
        <end position="180"/>
    </location>
</feature>
<dbReference type="InParanoid" id="A0A0B2UHB1"/>
<dbReference type="PANTHER" id="PTHR23117:SF13">
    <property type="entry name" value="GUANYLATE KINASE"/>
    <property type="match status" value="1"/>
</dbReference>
<dbReference type="SUPFAM" id="SSF52540">
    <property type="entry name" value="P-loop containing nucleoside triphosphate hydrolases"/>
    <property type="match status" value="1"/>
</dbReference>
<reference evidence="5 6" key="1">
    <citation type="journal article" date="2014" name="MBio">
        <title>The Ordospora colligata genome; evolution of extreme reduction in microsporidia and host-to-parasite horizontal gene transfer.</title>
        <authorList>
            <person name="Pombert J.-F."/>
            <person name="Haag K.L."/>
            <person name="Beidas S."/>
            <person name="Ebert D."/>
            <person name="Keeling P.J."/>
        </authorList>
    </citation>
    <scope>NUCLEOTIDE SEQUENCE [LARGE SCALE GENOMIC DNA]</scope>
    <source>
        <strain evidence="5 6">OC4</strain>
    </source>
</reference>
<dbReference type="RefSeq" id="XP_014564503.1">
    <property type="nucleotide sequence ID" value="XM_014709017.1"/>
</dbReference>
<dbReference type="EMBL" id="JOKQ01000001">
    <property type="protein sequence ID" value="KHN70461.1"/>
    <property type="molecule type" value="Genomic_DNA"/>
</dbReference>
<evidence type="ECO:0000259" key="4">
    <source>
        <dbReference type="PROSITE" id="PS50052"/>
    </source>
</evidence>
<evidence type="ECO:0000313" key="6">
    <source>
        <dbReference type="Proteomes" id="UP000031056"/>
    </source>
</evidence>
<protein>
    <submittedName>
        <fullName evidence="5">Guanylate kinase</fullName>
    </submittedName>
</protein>
<dbReference type="OrthoDB" id="6334211at2759"/>
<dbReference type="Gene3D" id="3.40.50.300">
    <property type="entry name" value="P-loop containing nucleotide triphosphate hydrolases"/>
    <property type="match status" value="1"/>
</dbReference>
<keyword evidence="6" id="KW-1185">Reference proteome</keyword>
<dbReference type="AlphaFoldDB" id="A0A0B2UHB1"/>
<dbReference type="SMART" id="SM00072">
    <property type="entry name" value="GuKc"/>
    <property type="match status" value="1"/>
</dbReference>
<proteinExistence type="inferred from homology"/>
<dbReference type="InterPro" id="IPR008145">
    <property type="entry name" value="GK/Ca_channel_bsu"/>
</dbReference>
<evidence type="ECO:0000256" key="2">
    <source>
        <dbReference type="ARBA" id="ARBA00022679"/>
    </source>
</evidence>
<evidence type="ECO:0000256" key="3">
    <source>
        <dbReference type="ARBA" id="ARBA00022777"/>
    </source>
</evidence>
<dbReference type="GeneID" id="26260958"/>
<comment type="caution">
    <text evidence="5">The sequence shown here is derived from an EMBL/GenBank/DDBJ whole genome shotgun (WGS) entry which is preliminary data.</text>
</comment>
<dbReference type="InterPro" id="IPR008144">
    <property type="entry name" value="Guanylate_kin-like_dom"/>
</dbReference>
<accession>A0A0B2UHB1</accession>
<dbReference type="InterPro" id="IPR027417">
    <property type="entry name" value="P-loop_NTPase"/>
</dbReference>
<evidence type="ECO:0000256" key="1">
    <source>
        <dbReference type="ARBA" id="ARBA00005790"/>
    </source>
</evidence>
<dbReference type="InterPro" id="IPR020590">
    <property type="entry name" value="Guanylate_kinase_CS"/>
</dbReference>
<dbReference type="VEuPathDB" id="MicrosporidiaDB:M896_011150"/>
<dbReference type="Pfam" id="PF00625">
    <property type="entry name" value="Guanylate_kin"/>
    <property type="match status" value="1"/>
</dbReference>
<evidence type="ECO:0000313" key="5">
    <source>
        <dbReference type="EMBL" id="KHN70461.1"/>
    </source>
</evidence>
<dbReference type="PROSITE" id="PS50052">
    <property type="entry name" value="GUANYLATE_KINASE_2"/>
    <property type="match status" value="1"/>
</dbReference>
<dbReference type="GO" id="GO:0004385">
    <property type="term" value="F:GMP kinase activity"/>
    <property type="evidence" value="ECO:0007669"/>
    <property type="project" value="TreeGrafter"/>
</dbReference>
<gene>
    <name evidence="5" type="ORF">M896_011150</name>
</gene>
<organism evidence="5 6">
    <name type="scientific">Ordospora colligata OC4</name>
    <dbReference type="NCBI Taxonomy" id="1354746"/>
    <lineage>
        <taxon>Eukaryota</taxon>
        <taxon>Fungi</taxon>
        <taxon>Fungi incertae sedis</taxon>
        <taxon>Microsporidia</taxon>
        <taxon>Ordosporidae</taxon>
        <taxon>Ordospora</taxon>
    </lineage>
</organism>
<dbReference type="GO" id="GO:0005829">
    <property type="term" value="C:cytosol"/>
    <property type="evidence" value="ECO:0007669"/>
    <property type="project" value="TreeGrafter"/>
</dbReference>
<dbReference type="STRING" id="1354746.A0A0B2UHB1"/>
<dbReference type="PANTHER" id="PTHR23117">
    <property type="entry name" value="GUANYLATE KINASE-RELATED"/>
    <property type="match status" value="1"/>
</dbReference>
<name>A0A0B2UHB1_9MICR</name>